<gene>
    <name evidence="2" type="ORF">B6C91_13815</name>
    <name evidence="1" type="ORF">B6D08_13690</name>
    <name evidence="3" type="ORF">DKK79_07935</name>
</gene>
<dbReference type="OrthoDB" id="3194910at2"/>
<dbReference type="RefSeq" id="WP_086289960.1">
    <property type="nucleotide sequence ID" value="NZ_MZNE01000064.1"/>
</dbReference>
<dbReference type="EMBL" id="NART01000125">
    <property type="protein sequence ID" value="OTQ07952.1"/>
    <property type="molecule type" value="Genomic_DNA"/>
</dbReference>
<keyword evidence="4" id="KW-1185">Reference proteome</keyword>
<dbReference type="Proteomes" id="UP000194977">
    <property type="component" value="Unassembled WGS sequence"/>
</dbReference>
<dbReference type="PANTHER" id="PTHR35145">
    <property type="entry name" value="CYTOPLASMIC PROTEIN-RELATED"/>
    <property type="match status" value="1"/>
</dbReference>
<dbReference type="SUPFAM" id="SSF142906">
    <property type="entry name" value="YjbR-like"/>
    <property type="match status" value="1"/>
</dbReference>
<reference evidence="4 5" key="1">
    <citation type="submission" date="2017-03" db="EMBL/GenBank/DDBJ databases">
        <title>Comparative genomics of honeybee gut symbionts reveal geographically distinct and subgroup specific antibiotic resistance.</title>
        <authorList>
            <person name="Ludvigsen J."/>
            <person name="Porcellato D."/>
            <person name="Labee-Lund T.M."/>
            <person name="Amdam G.V."/>
            <person name="Rudi K."/>
        </authorList>
    </citation>
    <scope>NUCLEOTIDE SEQUENCE [LARGE SCALE GENOMIC DNA]</scope>
    <source>
        <strain evidence="1 5">A-7-12</strain>
        <strain evidence="2 4">A-9-12</strain>
    </source>
</reference>
<dbReference type="Proteomes" id="UP000194800">
    <property type="component" value="Unassembled WGS sequence"/>
</dbReference>
<dbReference type="InterPro" id="IPR038056">
    <property type="entry name" value="YjbR-like_sf"/>
</dbReference>
<evidence type="ECO:0000313" key="4">
    <source>
        <dbReference type="Proteomes" id="UP000194800"/>
    </source>
</evidence>
<dbReference type="InterPro" id="IPR058532">
    <property type="entry name" value="YjbR/MT2646/Rv2570-like"/>
</dbReference>
<dbReference type="PANTHER" id="PTHR35145:SF1">
    <property type="entry name" value="CYTOPLASMIC PROTEIN"/>
    <property type="match status" value="1"/>
</dbReference>
<dbReference type="InterPro" id="IPR007351">
    <property type="entry name" value="YjbR"/>
</dbReference>
<comment type="caution">
    <text evidence="1">The sequence shown here is derived from an EMBL/GenBank/DDBJ whole genome shotgun (WGS) entry which is preliminary data.</text>
</comment>
<dbReference type="AlphaFoldDB" id="A0A242NDE6"/>
<proteinExistence type="predicted"/>
<evidence type="ECO:0000313" key="5">
    <source>
        <dbReference type="Proteomes" id="UP000194977"/>
    </source>
</evidence>
<evidence type="ECO:0008006" key="7">
    <source>
        <dbReference type="Google" id="ProtNLM"/>
    </source>
</evidence>
<name>A0A242NDE6_9GAMM</name>
<protein>
    <recommendedName>
        <fullName evidence="7">MmcQ/YjbR family DNA-binding protein</fullName>
    </recommendedName>
</protein>
<accession>A0A242NDE6</accession>
<dbReference type="Gene3D" id="3.90.1150.30">
    <property type="match status" value="1"/>
</dbReference>
<dbReference type="EMBL" id="QGLP01000005">
    <property type="protein sequence ID" value="PXZ04282.1"/>
    <property type="molecule type" value="Genomic_DNA"/>
</dbReference>
<dbReference type="EMBL" id="NARP01000054">
    <property type="protein sequence ID" value="OTP97731.1"/>
    <property type="molecule type" value="Genomic_DNA"/>
</dbReference>
<reference evidence="3 6" key="2">
    <citation type="submission" date="2018-05" db="EMBL/GenBank/DDBJ databases">
        <title>Reference genomes for bee gut microbiota database.</title>
        <authorList>
            <person name="Ellegaard K.M."/>
        </authorList>
    </citation>
    <scope>NUCLEOTIDE SEQUENCE [LARGE SCALE GENOMIC DNA]</scope>
    <source>
        <strain evidence="3 6">ESL0177</strain>
    </source>
</reference>
<evidence type="ECO:0000313" key="6">
    <source>
        <dbReference type="Proteomes" id="UP000247483"/>
    </source>
</evidence>
<evidence type="ECO:0000313" key="1">
    <source>
        <dbReference type="EMBL" id="OTP97731.1"/>
    </source>
</evidence>
<dbReference type="Pfam" id="PF04237">
    <property type="entry name" value="YjbR"/>
    <property type="match status" value="1"/>
</dbReference>
<dbReference type="Proteomes" id="UP000247483">
    <property type="component" value="Unassembled WGS sequence"/>
</dbReference>
<sequence length="119" mass="14033">MKRETLLNYAKKQFHAEPNYLWNNFPRYAVLRHHDDGDKWFAIVMNVPGTKLGLKDDKEVDILNVKLRPEYIGSLRKKEGILPAYHMNKEHWISIVLSGPLTDKEIFDFLTESYNLTSR</sequence>
<evidence type="ECO:0000313" key="2">
    <source>
        <dbReference type="EMBL" id="OTQ07952.1"/>
    </source>
</evidence>
<organism evidence="1 5">
    <name type="scientific">Gilliamella apicola</name>
    <dbReference type="NCBI Taxonomy" id="1196095"/>
    <lineage>
        <taxon>Bacteria</taxon>
        <taxon>Pseudomonadati</taxon>
        <taxon>Pseudomonadota</taxon>
        <taxon>Gammaproteobacteria</taxon>
        <taxon>Orbales</taxon>
        <taxon>Orbaceae</taxon>
        <taxon>Gilliamella</taxon>
    </lineage>
</organism>
<evidence type="ECO:0000313" key="3">
    <source>
        <dbReference type="EMBL" id="PXZ04282.1"/>
    </source>
</evidence>